<reference evidence="1" key="1">
    <citation type="submission" date="2023-10" db="EMBL/GenBank/DDBJ databases">
        <authorList>
            <consortium name="PulseNet: The National Subtyping Network for Foodborne Disease Surveillance"/>
        </authorList>
    </citation>
    <scope>NUCLEOTIDE SEQUENCE</scope>
    <source>
        <strain evidence="1">PNUSAV004886</strain>
    </source>
</reference>
<organism evidence="1 2">
    <name type="scientific">Vibrio navarrensis</name>
    <dbReference type="NCBI Taxonomy" id="29495"/>
    <lineage>
        <taxon>Bacteria</taxon>
        <taxon>Pseudomonadati</taxon>
        <taxon>Pseudomonadota</taxon>
        <taxon>Gammaproteobacteria</taxon>
        <taxon>Vibrionales</taxon>
        <taxon>Vibrionaceae</taxon>
        <taxon>Vibrio</taxon>
    </lineage>
</organism>
<evidence type="ECO:0000313" key="1">
    <source>
        <dbReference type="EMBL" id="ELN6932501.1"/>
    </source>
</evidence>
<name>A0AAI9CU92_9VIBR</name>
<dbReference type="RefSeq" id="WP_353975610.1">
    <property type="nucleotide sequence ID" value="NZ_JBEWCK010000005.1"/>
</dbReference>
<accession>A0AAI9CU92</accession>
<sequence>MSWLDDTLCVHYDGQGERIKSHQMDGLEVANSIKAIVTIYNEAFKEANKVHQSNFKSEVLMEGSTQAGSLKWLMKVLAKEEEAQMSIGETAAEPFHKSVLASIKRVVDLIKDIDLSTTEIVIHETATGYAVTVDGTLVDIDELQCAILTNNKILGAFSDLAKPLDGENIDTVTISSCSGISETFEITSENRSKFLGRKGNTKIVEDGEFDGFYYIETLSYSPNSKWKLVNKDSPKNIVHGIITDTKFLARVSENAERFAKDDLLEVSGIWFKEKAKLTGNVKTTYIISEVKDHIPAGDHQWQLK</sequence>
<dbReference type="EMBL" id="ABNSCA010000004">
    <property type="protein sequence ID" value="ELN6932501.1"/>
    <property type="molecule type" value="Genomic_DNA"/>
</dbReference>
<proteinExistence type="predicted"/>
<evidence type="ECO:0000313" key="2">
    <source>
        <dbReference type="Proteomes" id="UP001253463"/>
    </source>
</evidence>
<gene>
    <name evidence="1" type="ORF">RZY48_001892</name>
</gene>
<dbReference type="Proteomes" id="UP001253463">
    <property type="component" value="Unassembled WGS sequence"/>
</dbReference>
<dbReference type="AlphaFoldDB" id="A0AAI9CU92"/>
<comment type="caution">
    <text evidence="1">The sequence shown here is derived from an EMBL/GenBank/DDBJ whole genome shotgun (WGS) entry which is preliminary data.</text>
</comment>
<protein>
    <submittedName>
        <fullName evidence="1">Uncharacterized protein</fullName>
    </submittedName>
</protein>